<dbReference type="Gramene" id="PSR90252">
    <property type="protein sequence ID" value="PSR90252"/>
    <property type="gene ID" value="CEY00_Acc30452"/>
</dbReference>
<proteinExistence type="predicted"/>
<dbReference type="Pfam" id="PF05553">
    <property type="entry name" value="DUF761"/>
    <property type="match status" value="1"/>
</dbReference>
<keyword evidence="3" id="KW-1185">Reference proteome</keyword>
<sequence>MDQSKDASSKISSTTSDTENEAERRRRTGKAAVAEDERVDINKLAEDFIKNFRNQLKIQERAGTSQNTKETLTRGH</sequence>
<gene>
    <name evidence="2" type="ORF">CEY00_Acc30452</name>
</gene>
<feature type="region of interest" description="Disordered" evidence="1">
    <location>
        <begin position="1"/>
        <end position="33"/>
    </location>
</feature>
<reference evidence="3" key="2">
    <citation type="journal article" date="2018" name="BMC Genomics">
        <title>A manually annotated Actinidia chinensis var. chinensis (kiwifruit) genome highlights the challenges associated with draft genomes and gene prediction in plants.</title>
        <authorList>
            <person name="Pilkington S.M."/>
            <person name="Crowhurst R."/>
            <person name="Hilario E."/>
            <person name="Nardozza S."/>
            <person name="Fraser L."/>
            <person name="Peng Y."/>
            <person name="Gunaseelan K."/>
            <person name="Simpson R."/>
            <person name="Tahir J."/>
            <person name="Deroles S.C."/>
            <person name="Templeton K."/>
            <person name="Luo Z."/>
            <person name="Davy M."/>
            <person name="Cheng C."/>
            <person name="McNeilage M."/>
            <person name="Scaglione D."/>
            <person name="Liu Y."/>
            <person name="Zhang Q."/>
            <person name="Datson P."/>
            <person name="De Silva N."/>
            <person name="Gardiner S.E."/>
            <person name="Bassett H."/>
            <person name="Chagne D."/>
            <person name="McCallum J."/>
            <person name="Dzierzon H."/>
            <person name="Deng C."/>
            <person name="Wang Y.Y."/>
            <person name="Barron L."/>
            <person name="Manako K."/>
            <person name="Bowen J."/>
            <person name="Foster T.M."/>
            <person name="Erridge Z.A."/>
            <person name="Tiffin H."/>
            <person name="Waite C.N."/>
            <person name="Davies K.M."/>
            <person name="Grierson E.P."/>
            <person name="Laing W.A."/>
            <person name="Kirk R."/>
            <person name="Chen X."/>
            <person name="Wood M."/>
            <person name="Montefiori M."/>
            <person name="Brummell D.A."/>
            <person name="Schwinn K.E."/>
            <person name="Catanach A."/>
            <person name="Fullerton C."/>
            <person name="Li D."/>
            <person name="Meiyalaghan S."/>
            <person name="Nieuwenhuizen N."/>
            <person name="Read N."/>
            <person name="Prakash R."/>
            <person name="Hunter D."/>
            <person name="Zhang H."/>
            <person name="McKenzie M."/>
            <person name="Knabel M."/>
            <person name="Harris A."/>
            <person name="Allan A.C."/>
            <person name="Gleave A."/>
            <person name="Chen A."/>
            <person name="Janssen B.J."/>
            <person name="Plunkett B."/>
            <person name="Ampomah-Dwamena C."/>
            <person name="Voogd C."/>
            <person name="Leif D."/>
            <person name="Lafferty D."/>
            <person name="Souleyre E.J.F."/>
            <person name="Varkonyi-Gasic E."/>
            <person name="Gambi F."/>
            <person name="Hanley J."/>
            <person name="Yao J.L."/>
            <person name="Cheung J."/>
            <person name="David K.M."/>
            <person name="Warren B."/>
            <person name="Marsh K."/>
            <person name="Snowden K.C."/>
            <person name="Lin-Wang K."/>
            <person name="Brian L."/>
            <person name="Martinez-Sanchez M."/>
            <person name="Wang M."/>
            <person name="Ileperuma N."/>
            <person name="Macnee N."/>
            <person name="Campin R."/>
            <person name="McAtee P."/>
            <person name="Drummond R.S.M."/>
            <person name="Espley R.V."/>
            <person name="Ireland H.S."/>
            <person name="Wu R."/>
            <person name="Atkinson R.G."/>
            <person name="Karunairetnam S."/>
            <person name="Bulley S."/>
            <person name="Chunkath S."/>
            <person name="Hanley Z."/>
            <person name="Storey R."/>
            <person name="Thrimawithana A.H."/>
            <person name="Thomson S."/>
            <person name="David C."/>
            <person name="Testolin R."/>
            <person name="Huang H."/>
            <person name="Hellens R.P."/>
            <person name="Schaffer R.J."/>
        </authorList>
    </citation>
    <scope>NUCLEOTIDE SEQUENCE [LARGE SCALE GENOMIC DNA]</scope>
    <source>
        <strain evidence="3">cv. Red5</strain>
    </source>
</reference>
<protein>
    <submittedName>
        <fullName evidence="2">UPF0291 protein like</fullName>
    </submittedName>
</protein>
<evidence type="ECO:0000313" key="3">
    <source>
        <dbReference type="Proteomes" id="UP000241394"/>
    </source>
</evidence>
<evidence type="ECO:0000256" key="1">
    <source>
        <dbReference type="SAM" id="MobiDB-lite"/>
    </source>
</evidence>
<dbReference type="Proteomes" id="UP000241394">
    <property type="component" value="Chromosome LG26"/>
</dbReference>
<accession>A0A2R6PFT5</accession>
<organism evidence="2 3">
    <name type="scientific">Actinidia chinensis var. chinensis</name>
    <name type="common">Chinese soft-hair kiwi</name>
    <dbReference type="NCBI Taxonomy" id="1590841"/>
    <lineage>
        <taxon>Eukaryota</taxon>
        <taxon>Viridiplantae</taxon>
        <taxon>Streptophyta</taxon>
        <taxon>Embryophyta</taxon>
        <taxon>Tracheophyta</taxon>
        <taxon>Spermatophyta</taxon>
        <taxon>Magnoliopsida</taxon>
        <taxon>eudicotyledons</taxon>
        <taxon>Gunneridae</taxon>
        <taxon>Pentapetalae</taxon>
        <taxon>asterids</taxon>
        <taxon>Ericales</taxon>
        <taxon>Actinidiaceae</taxon>
        <taxon>Actinidia</taxon>
    </lineage>
</organism>
<evidence type="ECO:0000313" key="2">
    <source>
        <dbReference type="EMBL" id="PSR90252.1"/>
    </source>
</evidence>
<dbReference type="AlphaFoldDB" id="A0A2R6PFT5"/>
<dbReference type="OrthoDB" id="1913960at2759"/>
<dbReference type="InParanoid" id="A0A2R6PFT5"/>
<name>A0A2R6PFT5_ACTCC</name>
<comment type="caution">
    <text evidence="2">The sequence shown here is derived from an EMBL/GenBank/DDBJ whole genome shotgun (WGS) entry which is preliminary data.</text>
</comment>
<reference evidence="2 3" key="1">
    <citation type="submission" date="2017-07" db="EMBL/GenBank/DDBJ databases">
        <title>An improved, manually edited Actinidia chinensis var. chinensis (kiwifruit) genome highlights the challenges associated with draft genomes and gene prediction in plants.</title>
        <authorList>
            <person name="Pilkington S."/>
            <person name="Crowhurst R."/>
            <person name="Hilario E."/>
            <person name="Nardozza S."/>
            <person name="Fraser L."/>
            <person name="Peng Y."/>
            <person name="Gunaseelan K."/>
            <person name="Simpson R."/>
            <person name="Tahir J."/>
            <person name="Deroles S."/>
            <person name="Templeton K."/>
            <person name="Luo Z."/>
            <person name="Davy M."/>
            <person name="Cheng C."/>
            <person name="Mcneilage M."/>
            <person name="Scaglione D."/>
            <person name="Liu Y."/>
            <person name="Zhang Q."/>
            <person name="Datson P."/>
            <person name="De Silva N."/>
            <person name="Gardiner S."/>
            <person name="Bassett H."/>
            <person name="Chagne D."/>
            <person name="Mccallum J."/>
            <person name="Dzierzon H."/>
            <person name="Deng C."/>
            <person name="Wang Y.-Y."/>
            <person name="Barron N."/>
            <person name="Manako K."/>
            <person name="Bowen J."/>
            <person name="Foster T."/>
            <person name="Erridge Z."/>
            <person name="Tiffin H."/>
            <person name="Waite C."/>
            <person name="Davies K."/>
            <person name="Grierson E."/>
            <person name="Laing W."/>
            <person name="Kirk R."/>
            <person name="Chen X."/>
            <person name="Wood M."/>
            <person name="Montefiori M."/>
            <person name="Brummell D."/>
            <person name="Schwinn K."/>
            <person name="Catanach A."/>
            <person name="Fullerton C."/>
            <person name="Li D."/>
            <person name="Meiyalaghan S."/>
            <person name="Nieuwenhuizen N."/>
            <person name="Read N."/>
            <person name="Prakash R."/>
            <person name="Hunter D."/>
            <person name="Zhang H."/>
            <person name="Mckenzie M."/>
            <person name="Knabel M."/>
            <person name="Harris A."/>
            <person name="Allan A."/>
            <person name="Chen A."/>
            <person name="Janssen B."/>
            <person name="Plunkett B."/>
            <person name="Dwamena C."/>
            <person name="Voogd C."/>
            <person name="Leif D."/>
            <person name="Lafferty D."/>
            <person name="Souleyre E."/>
            <person name="Varkonyi-Gasic E."/>
            <person name="Gambi F."/>
            <person name="Hanley J."/>
            <person name="Yao J.-L."/>
            <person name="Cheung J."/>
            <person name="David K."/>
            <person name="Warren B."/>
            <person name="Marsh K."/>
            <person name="Snowden K."/>
            <person name="Lin-Wang K."/>
            <person name="Brian L."/>
            <person name="Martinez-Sanchez M."/>
            <person name="Wang M."/>
            <person name="Ileperuma N."/>
            <person name="Macnee N."/>
            <person name="Campin R."/>
            <person name="Mcatee P."/>
            <person name="Drummond R."/>
            <person name="Espley R."/>
            <person name="Ireland H."/>
            <person name="Wu R."/>
            <person name="Atkinson R."/>
            <person name="Karunairetnam S."/>
            <person name="Bulley S."/>
            <person name="Chunkath S."/>
            <person name="Hanley Z."/>
            <person name="Storey R."/>
            <person name="Thrimawithana A."/>
            <person name="Thomson S."/>
            <person name="David C."/>
            <person name="Testolin R."/>
        </authorList>
    </citation>
    <scope>NUCLEOTIDE SEQUENCE [LARGE SCALE GENOMIC DNA]</scope>
    <source>
        <strain evidence="3">cv. Red5</strain>
        <tissue evidence="2">Young leaf</tissue>
    </source>
</reference>
<dbReference type="EMBL" id="NKQK01000026">
    <property type="protein sequence ID" value="PSR90252.1"/>
    <property type="molecule type" value="Genomic_DNA"/>
</dbReference>
<dbReference type="InterPro" id="IPR008480">
    <property type="entry name" value="DUF761_pln"/>
</dbReference>